<name>X1EFJ3_9ZZZZ</name>
<evidence type="ECO:0000313" key="1">
    <source>
        <dbReference type="EMBL" id="GAH07438.1"/>
    </source>
</evidence>
<feature type="non-terminal residue" evidence="1">
    <location>
        <position position="98"/>
    </location>
</feature>
<dbReference type="AlphaFoldDB" id="X1EFJ3"/>
<sequence>MYFWWLDTSFVIHNLLGILTLTATCKPTIRKNIVSLFIIGTFNQAPKTCRHILSNTNEEYNMYKLRLILNIIRHSKQPDVEVIQGLRCAIDDLGDEEQ</sequence>
<comment type="caution">
    <text evidence="1">The sequence shown here is derived from an EMBL/GenBank/DDBJ whole genome shotgun (WGS) entry which is preliminary data.</text>
</comment>
<organism evidence="1">
    <name type="scientific">marine sediment metagenome</name>
    <dbReference type="NCBI Taxonomy" id="412755"/>
    <lineage>
        <taxon>unclassified sequences</taxon>
        <taxon>metagenomes</taxon>
        <taxon>ecological metagenomes</taxon>
    </lineage>
</organism>
<protein>
    <submittedName>
        <fullName evidence="1">Uncharacterized protein</fullName>
    </submittedName>
</protein>
<reference evidence="1" key="1">
    <citation type="journal article" date="2014" name="Front. Microbiol.">
        <title>High frequency of phylogenetically diverse reductive dehalogenase-homologous genes in deep subseafloor sedimentary metagenomes.</title>
        <authorList>
            <person name="Kawai M."/>
            <person name="Futagami T."/>
            <person name="Toyoda A."/>
            <person name="Takaki Y."/>
            <person name="Nishi S."/>
            <person name="Hori S."/>
            <person name="Arai W."/>
            <person name="Tsubouchi T."/>
            <person name="Morono Y."/>
            <person name="Uchiyama I."/>
            <person name="Ito T."/>
            <person name="Fujiyama A."/>
            <person name="Inagaki F."/>
            <person name="Takami H."/>
        </authorList>
    </citation>
    <scope>NUCLEOTIDE SEQUENCE</scope>
    <source>
        <strain evidence="1">Expedition CK06-06</strain>
    </source>
</reference>
<proteinExistence type="predicted"/>
<gene>
    <name evidence="1" type="ORF">S01H4_64101</name>
</gene>
<dbReference type="EMBL" id="BART01038766">
    <property type="protein sequence ID" value="GAH07438.1"/>
    <property type="molecule type" value="Genomic_DNA"/>
</dbReference>
<accession>X1EFJ3</accession>